<dbReference type="Proteomes" id="UP001142078">
    <property type="component" value="Unassembled WGS sequence"/>
</dbReference>
<keyword evidence="5 7" id="KW-0238">DNA-binding</keyword>
<dbReference type="PANTHER" id="PTHR34471:SF1">
    <property type="entry name" value="ARGININE REPRESSOR"/>
    <property type="match status" value="1"/>
</dbReference>
<dbReference type="PRINTS" id="PR01467">
    <property type="entry name" value="ARGREPRESSOR"/>
</dbReference>
<keyword evidence="4 7" id="KW-0805">Transcription regulation</keyword>
<comment type="caution">
    <text evidence="11">The sequence shown here is derived from an EMBL/GenBank/DDBJ whole genome shotgun (WGS) entry which is preliminary data.</text>
</comment>
<dbReference type="GO" id="GO:0006526">
    <property type="term" value="P:L-arginine biosynthetic process"/>
    <property type="evidence" value="ECO:0007669"/>
    <property type="project" value="UniProtKB-KW"/>
</dbReference>
<keyword evidence="7" id="KW-0028">Amino-acid biosynthesis</keyword>
<dbReference type="HAMAP" id="MF_00173">
    <property type="entry name" value="Arg_repressor"/>
    <property type="match status" value="1"/>
</dbReference>
<evidence type="ECO:0000256" key="8">
    <source>
        <dbReference type="NCBIfam" id="TIGR01529"/>
    </source>
</evidence>
<comment type="pathway">
    <text evidence="7">Amino-acid biosynthesis; L-arginine biosynthesis [regulation].</text>
</comment>
<dbReference type="Gene3D" id="1.10.10.10">
    <property type="entry name" value="Winged helix-like DNA-binding domain superfamily/Winged helix DNA-binding domain"/>
    <property type="match status" value="1"/>
</dbReference>
<evidence type="ECO:0000313" key="12">
    <source>
        <dbReference type="Proteomes" id="UP001142078"/>
    </source>
</evidence>
<dbReference type="InterPro" id="IPR020899">
    <property type="entry name" value="Arg_repress_C"/>
</dbReference>
<reference evidence="11" key="1">
    <citation type="submission" date="2022-07" db="EMBL/GenBank/DDBJ databases">
        <title>Enhanced cultured diversity of the mouse gut microbiota enables custom-made synthetic communities.</title>
        <authorList>
            <person name="Afrizal A."/>
        </authorList>
    </citation>
    <scope>NUCLEOTIDE SEQUENCE</scope>
    <source>
        <strain evidence="11">DSM 29482</strain>
    </source>
</reference>
<protein>
    <recommendedName>
        <fullName evidence="7 8">Arginine repressor</fullName>
    </recommendedName>
</protein>
<proteinExistence type="inferred from homology"/>
<dbReference type="GO" id="GO:1900079">
    <property type="term" value="P:regulation of arginine biosynthetic process"/>
    <property type="evidence" value="ECO:0007669"/>
    <property type="project" value="UniProtKB-UniRule"/>
</dbReference>
<dbReference type="Pfam" id="PF01316">
    <property type="entry name" value="Arg_repressor"/>
    <property type="match status" value="1"/>
</dbReference>
<organism evidence="11 12">
    <name type="scientific">Anaerosalibacter massiliensis</name>
    <dbReference type="NCBI Taxonomy" id="1347392"/>
    <lineage>
        <taxon>Bacteria</taxon>
        <taxon>Bacillati</taxon>
        <taxon>Bacillota</taxon>
        <taxon>Tissierellia</taxon>
        <taxon>Tissierellales</taxon>
        <taxon>Sporanaerobacteraceae</taxon>
        <taxon>Anaerosalibacter</taxon>
    </lineage>
</organism>
<dbReference type="InterPro" id="IPR036388">
    <property type="entry name" value="WH-like_DNA-bd_sf"/>
</dbReference>
<feature type="domain" description="Arginine repressor C-terminal" evidence="10">
    <location>
        <begin position="80"/>
        <end position="146"/>
    </location>
</feature>
<dbReference type="InterPro" id="IPR036390">
    <property type="entry name" value="WH_DNA-bd_sf"/>
</dbReference>
<evidence type="ECO:0000256" key="2">
    <source>
        <dbReference type="ARBA" id="ARBA00008316"/>
    </source>
</evidence>
<keyword evidence="12" id="KW-1185">Reference proteome</keyword>
<evidence type="ECO:0000259" key="9">
    <source>
        <dbReference type="Pfam" id="PF01316"/>
    </source>
</evidence>
<keyword evidence="7" id="KW-0055">Arginine biosynthesis</keyword>
<evidence type="ECO:0000256" key="1">
    <source>
        <dbReference type="ARBA" id="ARBA00004496"/>
    </source>
</evidence>
<dbReference type="Pfam" id="PF02863">
    <property type="entry name" value="Arg_repressor_C"/>
    <property type="match status" value="1"/>
</dbReference>
<evidence type="ECO:0000256" key="5">
    <source>
        <dbReference type="ARBA" id="ARBA00023125"/>
    </source>
</evidence>
<evidence type="ECO:0000256" key="7">
    <source>
        <dbReference type="HAMAP-Rule" id="MF_00173"/>
    </source>
</evidence>
<evidence type="ECO:0000256" key="6">
    <source>
        <dbReference type="ARBA" id="ARBA00023163"/>
    </source>
</evidence>
<dbReference type="GO" id="GO:0005737">
    <property type="term" value="C:cytoplasm"/>
    <property type="evidence" value="ECO:0007669"/>
    <property type="project" value="UniProtKB-SubCell"/>
</dbReference>
<evidence type="ECO:0000256" key="3">
    <source>
        <dbReference type="ARBA" id="ARBA00022490"/>
    </source>
</evidence>
<dbReference type="InterPro" id="IPR036251">
    <property type="entry name" value="Arg_repress_C_sf"/>
</dbReference>
<keyword evidence="7" id="KW-0678">Repressor</keyword>
<comment type="similarity">
    <text evidence="2 7">Belongs to the ArgR family.</text>
</comment>
<sequence length="150" mass="16713">MKKYARQRKILELIEAYEIETQEELSEHLKRTGIDITQATISRDIKELRLVKVLSKSGKYKYAVMDENIEGATERLIKIFKSSIIGFDIAGHILVIKTLPGAAQVCASAIDTLKVEHVVGTIAGDDTIFIAVSDMKYVDSVVKTFQGLLN</sequence>
<dbReference type="Gene3D" id="3.30.1360.40">
    <property type="match status" value="1"/>
</dbReference>
<evidence type="ECO:0000259" key="10">
    <source>
        <dbReference type="Pfam" id="PF02863"/>
    </source>
</evidence>
<keyword evidence="6 7" id="KW-0804">Transcription</keyword>
<dbReference type="SUPFAM" id="SSF46785">
    <property type="entry name" value="Winged helix' DNA-binding domain"/>
    <property type="match status" value="1"/>
</dbReference>
<dbReference type="NCBIfam" id="TIGR01529">
    <property type="entry name" value="argR_whole"/>
    <property type="match status" value="1"/>
</dbReference>
<gene>
    <name evidence="7 11" type="primary">argR</name>
    <name evidence="11" type="ORF">NSA23_00635</name>
</gene>
<dbReference type="AlphaFoldDB" id="A0A9X2MGE4"/>
<dbReference type="GO" id="GO:0034618">
    <property type="term" value="F:arginine binding"/>
    <property type="evidence" value="ECO:0007669"/>
    <property type="project" value="InterPro"/>
</dbReference>
<dbReference type="GO" id="GO:0003700">
    <property type="term" value="F:DNA-binding transcription factor activity"/>
    <property type="evidence" value="ECO:0007669"/>
    <property type="project" value="UniProtKB-UniRule"/>
</dbReference>
<evidence type="ECO:0000256" key="4">
    <source>
        <dbReference type="ARBA" id="ARBA00023015"/>
    </source>
</evidence>
<dbReference type="EMBL" id="JANJZL010000001">
    <property type="protein sequence ID" value="MCR2042610.1"/>
    <property type="molecule type" value="Genomic_DNA"/>
</dbReference>
<dbReference type="GO" id="GO:0003677">
    <property type="term" value="F:DNA binding"/>
    <property type="evidence" value="ECO:0007669"/>
    <property type="project" value="UniProtKB-KW"/>
</dbReference>
<comment type="function">
    <text evidence="7">Regulates arginine biosynthesis genes.</text>
</comment>
<dbReference type="PANTHER" id="PTHR34471">
    <property type="entry name" value="ARGININE REPRESSOR"/>
    <property type="match status" value="1"/>
</dbReference>
<accession>A0A9X2MGE4</accession>
<comment type="subcellular location">
    <subcellularLocation>
        <location evidence="1 7">Cytoplasm</location>
    </subcellularLocation>
</comment>
<dbReference type="SUPFAM" id="SSF55252">
    <property type="entry name" value="C-terminal domain of arginine repressor"/>
    <property type="match status" value="1"/>
</dbReference>
<dbReference type="OrthoDB" id="9807089at2"/>
<evidence type="ECO:0000313" key="11">
    <source>
        <dbReference type="EMBL" id="MCR2042610.1"/>
    </source>
</evidence>
<dbReference type="InterPro" id="IPR020900">
    <property type="entry name" value="Arg_repress_DNA-bd"/>
</dbReference>
<dbReference type="InterPro" id="IPR001669">
    <property type="entry name" value="Arg_repress"/>
</dbReference>
<name>A0A9X2MGE4_9FIRM</name>
<keyword evidence="3 7" id="KW-0963">Cytoplasm</keyword>
<feature type="domain" description="Arginine repressor DNA-binding" evidence="9">
    <location>
        <begin position="1"/>
        <end position="67"/>
    </location>
</feature>
<dbReference type="GO" id="GO:0051259">
    <property type="term" value="P:protein complex oligomerization"/>
    <property type="evidence" value="ECO:0007669"/>
    <property type="project" value="InterPro"/>
</dbReference>
<dbReference type="RefSeq" id="WP_042682000.1">
    <property type="nucleotide sequence ID" value="NZ_CABKTM010000043.1"/>
</dbReference>